<protein>
    <submittedName>
        <fullName evidence="1">Uncharacterized protein</fullName>
    </submittedName>
</protein>
<evidence type="ECO:0000313" key="1">
    <source>
        <dbReference type="EMBL" id="JAH27849.1"/>
    </source>
</evidence>
<dbReference type="AlphaFoldDB" id="A0A0E9RFJ7"/>
<reference evidence="1" key="2">
    <citation type="journal article" date="2015" name="Fish Shellfish Immunol.">
        <title>Early steps in the European eel (Anguilla anguilla)-Vibrio vulnificus interaction in the gills: Role of the RtxA13 toxin.</title>
        <authorList>
            <person name="Callol A."/>
            <person name="Pajuelo D."/>
            <person name="Ebbesson L."/>
            <person name="Teles M."/>
            <person name="MacKenzie S."/>
            <person name="Amaro C."/>
        </authorList>
    </citation>
    <scope>NUCLEOTIDE SEQUENCE</scope>
</reference>
<sequence>MNFSAQRNGAGLSRAIIANAELLLPASHI</sequence>
<proteinExistence type="predicted"/>
<organism evidence="1">
    <name type="scientific">Anguilla anguilla</name>
    <name type="common">European freshwater eel</name>
    <name type="synonym">Muraena anguilla</name>
    <dbReference type="NCBI Taxonomy" id="7936"/>
    <lineage>
        <taxon>Eukaryota</taxon>
        <taxon>Metazoa</taxon>
        <taxon>Chordata</taxon>
        <taxon>Craniata</taxon>
        <taxon>Vertebrata</taxon>
        <taxon>Euteleostomi</taxon>
        <taxon>Actinopterygii</taxon>
        <taxon>Neopterygii</taxon>
        <taxon>Teleostei</taxon>
        <taxon>Anguilliformes</taxon>
        <taxon>Anguillidae</taxon>
        <taxon>Anguilla</taxon>
    </lineage>
</organism>
<reference evidence="1" key="1">
    <citation type="submission" date="2014-11" db="EMBL/GenBank/DDBJ databases">
        <authorList>
            <person name="Amaro Gonzalez C."/>
        </authorList>
    </citation>
    <scope>NUCLEOTIDE SEQUENCE</scope>
</reference>
<dbReference type="EMBL" id="GBXM01080728">
    <property type="protein sequence ID" value="JAH27849.1"/>
    <property type="molecule type" value="Transcribed_RNA"/>
</dbReference>
<accession>A0A0E9RFJ7</accession>
<name>A0A0E9RFJ7_ANGAN</name>